<dbReference type="InterPro" id="IPR002509">
    <property type="entry name" value="NODB_dom"/>
</dbReference>
<keyword evidence="5" id="KW-1185">Reference proteome</keyword>
<gene>
    <name evidence="4" type="ORF">SAMN06265795_1064</name>
</gene>
<evidence type="ECO:0000259" key="3">
    <source>
        <dbReference type="PROSITE" id="PS51677"/>
    </source>
</evidence>
<dbReference type="Proteomes" id="UP000198284">
    <property type="component" value="Unassembled WGS sequence"/>
</dbReference>
<dbReference type="GO" id="GO:0005576">
    <property type="term" value="C:extracellular region"/>
    <property type="evidence" value="ECO:0007669"/>
    <property type="project" value="UniProtKB-SubCell"/>
</dbReference>
<evidence type="ECO:0000256" key="1">
    <source>
        <dbReference type="ARBA" id="ARBA00004613"/>
    </source>
</evidence>
<dbReference type="PANTHER" id="PTHR34216">
    <property type="match status" value="1"/>
</dbReference>
<keyword evidence="2" id="KW-0732">Signal</keyword>
<reference evidence="4 5" key="1">
    <citation type="submission" date="2017-06" db="EMBL/GenBank/DDBJ databases">
        <authorList>
            <person name="Kim H.J."/>
            <person name="Triplett B.A."/>
        </authorList>
    </citation>
    <scope>NUCLEOTIDE SEQUENCE [LARGE SCALE GENOMIC DNA]</scope>
    <source>
        <strain evidence="4 5">U15</strain>
    </source>
</reference>
<dbReference type="SUPFAM" id="SSF88713">
    <property type="entry name" value="Glycoside hydrolase/deacetylase"/>
    <property type="match status" value="1"/>
</dbReference>
<dbReference type="InterPro" id="IPR011330">
    <property type="entry name" value="Glyco_hydro/deAcase_b/a-brl"/>
</dbReference>
<accession>A0A239H029</accession>
<dbReference type="PROSITE" id="PS51677">
    <property type="entry name" value="NODB"/>
    <property type="match status" value="1"/>
</dbReference>
<organism evidence="4 5">
    <name type="scientific">Noviherbaspirillum humi</name>
    <dbReference type="NCBI Taxonomy" id="1688639"/>
    <lineage>
        <taxon>Bacteria</taxon>
        <taxon>Pseudomonadati</taxon>
        <taxon>Pseudomonadota</taxon>
        <taxon>Betaproteobacteria</taxon>
        <taxon>Burkholderiales</taxon>
        <taxon>Oxalobacteraceae</taxon>
        <taxon>Noviherbaspirillum</taxon>
    </lineage>
</organism>
<dbReference type="RefSeq" id="WP_176442417.1">
    <property type="nucleotide sequence ID" value="NZ_FZOT01000006.1"/>
</dbReference>
<name>A0A239H029_9BURK</name>
<proteinExistence type="predicted"/>
<dbReference type="AlphaFoldDB" id="A0A239H029"/>
<dbReference type="PANTHER" id="PTHR34216:SF3">
    <property type="entry name" value="POLY-BETA-1,6-N-ACETYL-D-GLUCOSAMINE N-DEACETYLASE"/>
    <property type="match status" value="1"/>
</dbReference>
<feature type="domain" description="NodB homology" evidence="3">
    <location>
        <begin position="60"/>
        <end position="263"/>
    </location>
</feature>
<dbReference type="GO" id="GO:0016810">
    <property type="term" value="F:hydrolase activity, acting on carbon-nitrogen (but not peptide) bonds"/>
    <property type="evidence" value="ECO:0007669"/>
    <property type="project" value="InterPro"/>
</dbReference>
<dbReference type="Pfam" id="PF01522">
    <property type="entry name" value="Polysacc_deac_1"/>
    <property type="match status" value="1"/>
</dbReference>
<comment type="subcellular location">
    <subcellularLocation>
        <location evidence="1">Secreted</location>
    </subcellularLocation>
</comment>
<dbReference type="EMBL" id="FZOT01000006">
    <property type="protein sequence ID" value="SNS74143.1"/>
    <property type="molecule type" value="Genomic_DNA"/>
</dbReference>
<evidence type="ECO:0000256" key="2">
    <source>
        <dbReference type="ARBA" id="ARBA00022729"/>
    </source>
</evidence>
<dbReference type="InterPro" id="IPR051398">
    <property type="entry name" value="Polysacch_Deacetylase"/>
</dbReference>
<dbReference type="Gene3D" id="3.20.20.370">
    <property type="entry name" value="Glycoside hydrolase/deacetylase"/>
    <property type="match status" value="1"/>
</dbReference>
<evidence type="ECO:0000313" key="4">
    <source>
        <dbReference type="EMBL" id="SNS74143.1"/>
    </source>
</evidence>
<sequence>MNDSIPILLYHRIDESGLSTATPPAVFRQHLSKLRSDGWTALSLDEFAFVTTSGRPAPERSCLITFDDGYETVASAALPILEEFDFRATVFLATRFLREPGGNWGLTEDPEAAGFMTWDQARALQAGGIIDCQSHSHTHSNFTHSSLTEIRNDLGMSIDMLAGELNLPRSHFSHFAWPWGLSRPEWRSIASKCGFRFQYTVAKQSWRPDSPLDEIPRTCFDATDFAAFQRQLWLQSGQLASVWDFAYPMGRKLRQLSAGLLGR</sequence>
<dbReference type="GO" id="GO:0005975">
    <property type="term" value="P:carbohydrate metabolic process"/>
    <property type="evidence" value="ECO:0007669"/>
    <property type="project" value="InterPro"/>
</dbReference>
<evidence type="ECO:0000313" key="5">
    <source>
        <dbReference type="Proteomes" id="UP000198284"/>
    </source>
</evidence>
<protein>
    <submittedName>
        <fullName evidence="4">Peptidoglycan/xylan/chitin deacetylase, PgdA/CDA1 family</fullName>
    </submittedName>
</protein>